<evidence type="ECO:0000313" key="5">
    <source>
        <dbReference type="EMBL" id="EYU44517.1"/>
    </source>
</evidence>
<dbReference type="EMBL" id="KI630214">
    <property type="protein sequence ID" value="EYU44517.1"/>
    <property type="molecule type" value="Genomic_DNA"/>
</dbReference>
<evidence type="ECO:0000256" key="2">
    <source>
        <dbReference type="RuleBase" id="RU369043"/>
    </source>
</evidence>
<dbReference type="AlphaFoldDB" id="A0A022RVH7"/>
<dbReference type="PROSITE" id="PS51671">
    <property type="entry name" value="ACT"/>
    <property type="match status" value="2"/>
</dbReference>
<dbReference type="STRING" id="4155.A0A022RVH7"/>
<dbReference type="Pfam" id="PF01842">
    <property type="entry name" value="ACT"/>
    <property type="match status" value="1"/>
</dbReference>
<feature type="compositionally biased region" description="Gly residues" evidence="3">
    <location>
        <begin position="460"/>
        <end position="472"/>
    </location>
</feature>
<dbReference type="SUPFAM" id="SSF55021">
    <property type="entry name" value="ACT-like"/>
    <property type="match status" value="3"/>
</dbReference>
<proteinExistence type="predicted"/>
<feature type="region of interest" description="Disordered" evidence="3">
    <location>
        <begin position="441"/>
        <end position="475"/>
    </location>
</feature>
<dbReference type="CDD" id="cd04895">
    <property type="entry name" value="ACT_ACR_1"/>
    <property type="match status" value="1"/>
</dbReference>
<dbReference type="CDD" id="cd04897">
    <property type="entry name" value="ACT_ACR_3"/>
    <property type="match status" value="1"/>
</dbReference>
<feature type="compositionally biased region" description="Polar residues" evidence="3">
    <location>
        <begin position="443"/>
        <end position="456"/>
    </location>
</feature>
<feature type="domain" description="ACT" evidence="4">
    <location>
        <begin position="371"/>
        <end position="446"/>
    </location>
</feature>
<name>A0A022RVH7_ERYGU</name>
<dbReference type="Proteomes" id="UP000030748">
    <property type="component" value="Unassembled WGS sequence"/>
</dbReference>
<reference evidence="5 6" key="1">
    <citation type="journal article" date="2013" name="Proc. Natl. Acad. Sci. U.S.A.">
        <title>Fine-scale variation in meiotic recombination in Mimulus inferred from population shotgun sequencing.</title>
        <authorList>
            <person name="Hellsten U."/>
            <person name="Wright K.M."/>
            <person name="Jenkins J."/>
            <person name="Shu S."/>
            <person name="Yuan Y."/>
            <person name="Wessler S.R."/>
            <person name="Schmutz J."/>
            <person name="Willis J.H."/>
            <person name="Rokhsar D.S."/>
        </authorList>
    </citation>
    <scope>NUCLEOTIDE SEQUENCE [LARGE SCALE GENOMIC DNA]</scope>
    <source>
        <strain evidence="6">cv. DUN x IM62</strain>
    </source>
</reference>
<dbReference type="PANTHER" id="PTHR31096">
    <property type="entry name" value="ACT DOMAIN-CONTAINING PROTEIN ACR4-RELATED"/>
    <property type="match status" value="1"/>
</dbReference>
<organism evidence="5 6">
    <name type="scientific">Erythranthe guttata</name>
    <name type="common">Yellow monkey flower</name>
    <name type="synonym">Mimulus guttatus</name>
    <dbReference type="NCBI Taxonomy" id="4155"/>
    <lineage>
        <taxon>Eukaryota</taxon>
        <taxon>Viridiplantae</taxon>
        <taxon>Streptophyta</taxon>
        <taxon>Embryophyta</taxon>
        <taxon>Tracheophyta</taxon>
        <taxon>Spermatophyta</taxon>
        <taxon>Magnoliopsida</taxon>
        <taxon>eudicotyledons</taxon>
        <taxon>Gunneridae</taxon>
        <taxon>Pentapetalae</taxon>
        <taxon>asterids</taxon>
        <taxon>lamiids</taxon>
        <taxon>Lamiales</taxon>
        <taxon>Phrymaceae</taxon>
        <taxon>Erythranthe</taxon>
    </lineage>
</organism>
<dbReference type="OMA" id="NDAYQDC"/>
<dbReference type="PhylomeDB" id="A0A022RVH7"/>
<evidence type="ECO:0000259" key="4">
    <source>
        <dbReference type="PROSITE" id="PS51671"/>
    </source>
</evidence>
<gene>
    <name evidence="5" type="ORF">MIMGU_mgv1a005004mg</name>
</gene>
<keyword evidence="1 2" id="KW-0677">Repeat</keyword>
<dbReference type="KEGG" id="egt:105973634"/>
<sequence length="501" mass="54922">MDITYRPYIDPEFSVLIDRIHPPRVCIDNDTYPDCTLVKVDSANKHGMLLEMVQVLTDLDLVISKSYISSDGGWLMDVFHVTDQQGDKLTDETLIHYIQECICPSRQASKDSSPPITHQPIFPLHVSSTQHVALEMTGTDRPGLMSEMSAVLAELGCHVTSAVAWTHNGRAASIIYVEDTAAASKSGGSAAMDPCRVAQVQAQLENVVEAHHHKDERRSVRMAAPTPGRTHTERRLHQLMAADGDYEGCCSCSGGSSELDDFYVHGGCHKGQKKGCDGTHVKIENCKETGYSVITVRSRDRLKLLFDTVCTLTDLQYVVHHAAISSQGSNAFQEYYVKHKDGYTIDSENEKCRVTKCLIAAAERRVSHGLRLDICTRNRTGLLSDVTRVFRENGLSINRAEIGIRGEKATGTFYLKDTTGKNVGPETVDIIRHEIGGSIFVHNKSSGVSPEATPSTRSRSGGGSGGSNNGGGAEERSRFSFGNLLWAHLERLSSNFKPIKS</sequence>
<evidence type="ECO:0000256" key="1">
    <source>
        <dbReference type="ARBA" id="ARBA00022737"/>
    </source>
</evidence>
<dbReference type="PANTHER" id="PTHR31096:SF7">
    <property type="entry name" value="ACT DOMAIN-CONTAINING PROTEIN ACR1"/>
    <property type="match status" value="1"/>
</dbReference>
<dbReference type="Gene3D" id="3.30.70.260">
    <property type="match status" value="1"/>
</dbReference>
<protein>
    <recommendedName>
        <fullName evidence="2">ACT domain-containing protein ACR</fullName>
    </recommendedName>
    <alternativeName>
        <fullName evidence="2">Protein ACT DOMAIN REPEATS</fullName>
    </alternativeName>
</protein>
<dbReference type="OrthoDB" id="2019938at2759"/>
<accession>A0A022RVH7</accession>
<comment type="function">
    <text evidence="2">Binds amino acids.</text>
</comment>
<keyword evidence="6" id="KW-1185">Reference proteome</keyword>
<dbReference type="InterPro" id="IPR045865">
    <property type="entry name" value="ACT-like_dom_sf"/>
</dbReference>
<feature type="domain" description="ACT" evidence="4">
    <location>
        <begin position="133"/>
        <end position="220"/>
    </location>
</feature>
<dbReference type="InterPro" id="IPR002912">
    <property type="entry name" value="ACT_dom"/>
</dbReference>
<evidence type="ECO:0000313" key="6">
    <source>
        <dbReference type="Proteomes" id="UP000030748"/>
    </source>
</evidence>
<evidence type="ECO:0000256" key="3">
    <source>
        <dbReference type="SAM" id="MobiDB-lite"/>
    </source>
</evidence>
<dbReference type="eggNOG" id="ENOG502QQHS">
    <property type="taxonomic scope" value="Eukaryota"/>
</dbReference>
<dbReference type="GO" id="GO:0016597">
    <property type="term" value="F:amino acid binding"/>
    <property type="evidence" value="ECO:0007669"/>
    <property type="project" value="UniProtKB-UniRule"/>
</dbReference>
<dbReference type="InterPro" id="IPR040217">
    <property type="entry name" value="ACR1-12"/>
</dbReference>